<name>A0A164X926_DAUCS</name>
<organism evidence="2">
    <name type="scientific">Daucus carota subsp. sativus</name>
    <name type="common">Carrot</name>
    <dbReference type="NCBI Taxonomy" id="79200"/>
    <lineage>
        <taxon>Eukaryota</taxon>
        <taxon>Viridiplantae</taxon>
        <taxon>Streptophyta</taxon>
        <taxon>Embryophyta</taxon>
        <taxon>Tracheophyta</taxon>
        <taxon>Spermatophyta</taxon>
        <taxon>Magnoliopsida</taxon>
        <taxon>eudicotyledons</taxon>
        <taxon>Gunneridae</taxon>
        <taxon>Pentapetalae</taxon>
        <taxon>asterids</taxon>
        <taxon>campanulids</taxon>
        <taxon>Apiales</taxon>
        <taxon>Apiaceae</taxon>
        <taxon>Apioideae</taxon>
        <taxon>Scandiceae</taxon>
        <taxon>Daucinae</taxon>
        <taxon>Daucus</taxon>
        <taxon>Daucus sect. Daucus</taxon>
    </lineage>
</organism>
<dbReference type="EMBL" id="CP093347">
    <property type="protein sequence ID" value="WOG99094.1"/>
    <property type="molecule type" value="Genomic_DNA"/>
</dbReference>
<dbReference type="Proteomes" id="UP000077755">
    <property type="component" value="Chromosome 5"/>
</dbReference>
<feature type="region of interest" description="Disordered" evidence="1">
    <location>
        <begin position="40"/>
        <end position="73"/>
    </location>
</feature>
<gene>
    <name evidence="2" type="ORF">DCAR_016101</name>
    <name evidence="3" type="ORF">DCAR_0518442</name>
</gene>
<accession>A0A164X926</accession>
<proteinExistence type="predicted"/>
<feature type="compositionally biased region" description="Polar residues" evidence="1">
    <location>
        <begin position="53"/>
        <end position="67"/>
    </location>
</feature>
<dbReference type="AlphaFoldDB" id="A0A164X926"/>
<dbReference type="Gramene" id="KZM92856">
    <property type="protein sequence ID" value="KZM92856"/>
    <property type="gene ID" value="DCAR_016101"/>
</dbReference>
<evidence type="ECO:0000313" key="2">
    <source>
        <dbReference type="EMBL" id="KZM92856.1"/>
    </source>
</evidence>
<sequence length="275" mass="31073">MDDQDKQDASTYVAQGGNEEAARAASILLRIYQEARAAGYHFPGDDTTEEKQGSASTNDSGEQQGSNIPEDHPDLAQLLTKTDLDLYNRLSTMHVSSEKAKIASGMLEKLEVYGKVVENLKRRVVKDYRDLGIIVDGDLMRPPYARVCSVCLFKKVDDQDSREGFRLAARFVEDKFYGFMTQREKKLAETSRIGIHLNAYCTNNKLYEGIKLAKVSVDVFVLSSDAWAEFWEDNDIKAKSHGISIWFSRVERKKMSLYLAPARVTRRRGSKGIQL</sequence>
<protein>
    <submittedName>
        <fullName evidence="2">Uncharacterized protein</fullName>
    </submittedName>
</protein>
<evidence type="ECO:0000313" key="4">
    <source>
        <dbReference type="Proteomes" id="UP000077755"/>
    </source>
</evidence>
<keyword evidence="4" id="KW-1185">Reference proteome</keyword>
<reference evidence="3" key="2">
    <citation type="submission" date="2022-03" db="EMBL/GenBank/DDBJ databases">
        <title>Draft title - Genomic analysis of global carrot germplasm unveils the trajectory of domestication and the origin of high carotenoid orange carrot.</title>
        <authorList>
            <person name="Iorizzo M."/>
            <person name="Ellison S."/>
            <person name="Senalik D."/>
            <person name="Macko-Podgorni A."/>
            <person name="Grzebelus D."/>
            <person name="Bostan H."/>
            <person name="Rolling W."/>
            <person name="Curaba J."/>
            <person name="Simon P."/>
        </authorList>
    </citation>
    <scope>NUCLEOTIDE SEQUENCE</scope>
    <source>
        <tissue evidence="3">Leaf</tissue>
    </source>
</reference>
<reference evidence="2" key="1">
    <citation type="journal article" date="2016" name="Nat. Genet.">
        <title>A high-quality carrot genome assembly provides new insights into carotenoid accumulation and asterid genome evolution.</title>
        <authorList>
            <person name="Iorizzo M."/>
            <person name="Ellison S."/>
            <person name="Senalik D."/>
            <person name="Zeng P."/>
            <person name="Satapoomin P."/>
            <person name="Huang J."/>
            <person name="Bowman M."/>
            <person name="Iovene M."/>
            <person name="Sanseverino W."/>
            <person name="Cavagnaro P."/>
            <person name="Yildiz M."/>
            <person name="Macko-Podgorni A."/>
            <person name="Moranska E."/>
            <person name="Grzebelus E."/>
            <person name="Grzebelus D."/>
            <person name="Ashrafi H."/>
            <person name="Zheng Z."/>
            <person name="Cheng S."/>
            <person name="Spooner D."/>
            <person name="Van Deynze A."/>
            <person name="Simon P."/>
        </authorList>
    </citation>
    <scope>NUCLEOTIDE SEQUENCE [LARGE SCALE GENOMIC DNA]</scope>
    <source>
        <tissue evidence="2">Leaf</tissue>
    </source>
</reference>
<evidence type="ECO:0000256" key="1">
    <source>
        <dbReference type="SAM" id="MobiDB-lite"/>
    </source>
</evidence>
<dbReference type="EMBL" id="LNRQ01000005">
    <property type="protein sequence ID" value="KZM92856.1"/>
    <property type="molecule type" value="Genomic_DNA"/>
</dbReference>
<evidence type="ECO:0000313" key="3">
    <source>
        <dbReference type="EMBL" id="WOG99094.1"/>
    </source>
</evidence>